<feature type="compositionally biased region" description="Basic and acidic residues" evidence="1">
    <location>
        <begin position="527"/>
        <end position="536"/>
    </location>
</feature>
<feature type="compositionally biased region" description="Low complexity" evidence="1">
    <location>
        <begin position="560"/>
        <end position="570"/>
    </location>
</feature>
<dbReference type="SUPFAM" id="SSF52266">
    <property type="entry name" value="SGNH hydrolase"/>
    <property type="match status" value="1"/>
</dbReference>
<feature type="region of interest" description="Disordered" evidence="1">
    <location>
        <begin position="517"/>
        <end position="605"/>
    </location>
</feature>
<dbReference type="AlphaFoldDB" id="A0A371B7D2"/>
<protein>
    <submittedName>
        <fullName evidence="2">DUF459 domain-containing protein</fullName>
    </submittedName>
</protein>
<organism evidence="2 3">
    <name type="scientific">Undibacter mobilis</name>
    <dbReference type="NCBI Taxonomy" id="2292256"/>
    <lineage>
        <taxon>Bacteria</taxon>
        <taxon>Pseudomonadati</taxon>
        <taxon>Pseudomonadota</taxon>
        <taxon>Alphaproteobacteria</taxon>
        <taxon>Hyphomicrobiales</taxon>
        <taxon>Nitrobacteraceae</taxon>
        <taxon>Undibacter</taxon>
    </lineage>
</organism>
<name>A0A371B7D2_9BRAD</name>
<comment type="caution">
    <text evidence="2">The sequence shown here is derived from an EMBL/GenBank/DDBJ whole genome shotgun (WGS) entry which is preliminary data.</text>
</comment>
<feature type="region of interest" description="Disordered" evidence="1">
    <location>
        <begin position="205"/>
        <end position="263"/>
    </location>
</feature>
<feature type="compositionally biased region" description="Basic and acidic residues" evidence="1">
    <location>
        <begin position="205"/>
        <end position="230"/>
    </location>
</feature>
<dbReference type="Pfam" id="PF04311">
    <property type="entry name" value="DUF459"/>
    <property type="match status" value="2"/>
</dbReference>
<dbReference type="InterPro" id="IPR007407">
    <property type="entry name" value="DUF459"/>
</dbReference>
<dbReference type="GO" id="GO:0016788">
    <property type="term" value="F:hydrolase activity, acting on ester bonds"/>
    <property type="evidence" value="ECO:0007669"/>
    <property type="project" value="UniProtKB-ARBA"/>
</dbReference>
<dbReference type="EMBL" id="QRGO01000001">
    <property type="protein sequence ID" value="RDV03422.1"/>
    <property type="molecule type" value="Genomic_DNA"/>
</dbReference>
<evidence type="ECO:0000256" key="1">
    <source>
        <dbReference type="SAM" id="MobiDB-lite"/>
    </source>
</evidence>
<evidence type="ECO:0000313" key="2">
    <source>
        <dbReference type="EMBL" id="RDV03422.1"/>
    </source>
</evidence>
<evidence type="ECO:0000313" key="3">
    <source>
        <dbReference type="Proteomes" id="UP000263993"/>
    </source>
</evidence>
<dbReference type="InterPro" id="IPR036514">
    <property type="entry name" value="SGNH_hydro_sf"/>
</dbReference>
<feature type="region of interest" description="Disordered" evidence="1">
    <location>
        <begin position="80"/>
        <end position="119"/>
    </location>
</feature>
<gene>
    <name evidence="2" type="ORF">DXH78_01735</name>
</gene>
<accession>A0A371B7D2</accession>
<proteinExistence type="predicted"/>
<sequence length="605" mass="65030">MVHGPGRKGFVPETEPDRSLDVPMMRKMKAVRFLGGLALLGLAELAAVAFTGLTMVQPAQAQFFEPRYPSLQRQRGGGFFDSLFGGGSRQRPDDREIYREAPVDNSRAPAPRKDTRADQVEPTTSIVVLGDGMADWLASGLEDAFGDAPEIAILRKAKQHSGLLRYDARNDQDWWHVARDLLANEKASYVVMMIGVGDRQNLRERDVAKEAEQQAKDQANKDQAGKDQANKSDATGQPKKETDDEGGIVAPEPKAPAARRSAGGAIEFRSEPWEKVYTRRIDDTIAALKSKGVPVFWVGLPPIRGTKSTADTGYLNDLYRARAEKAGAVYVDVWDGFVDEEGKYTNVGPDYEGQMRRLRSADGVYFTKYGARKLAHYVEREIRRYMANRGPIALPMGPAAPLPSDGKPAARPLAGPVVPLTAITGNNDELVGGSAANARADVSATAVLVKGDAVQAAPGRADDFVWPPGSERPKPPTPVAMPAVQPAAPKAAAVTPSAPAPVAPAVVMPPAPAAIVKPEPAPQAKPVETKPAEPKPAEASIEPKPAPAPPRAVERPRAPPAAADNRQRPPQHQQAVDPRAPRPPQGIAQQPPRRRDDGGLFGLFR</sequence>
<feature type="compositionally biased region" description="Basic and acidic residues" evidence="1">
    <location>
        <begin position="90"/>
        <end position="102"/>
    </location>
</feature>
<feature type="region of interest" description="Disordered" evidence="1">
    <location>
        <begin position="460"/>
        <end position="482"/>
    </location>
</feature>
<keyword evidence="3" id="KW-1185">Reference proteome</keyword>
<dbReference type="Gene3D" id="3.40.50.1110">
    <property type="entry name" value="SGNH hydrolase"/>
    <property type="match status" value="1"/>
</dbReference>
<dbReference type="Proteomes" id="UP000263993">
    <property type="component" value="Unassembled WGS sequence"/>
</dbReference>
<reference evidence="3" key="1">
    <citation type="submission" date="2018-08" db="EMBL/GenBank/DDBJ databases">
        <authorList>
            <person name="Kim S.-J."/>
            <person name="Jung G.-Y."/>
        </authorList>
    </citation>
    <scope>NUCLEOTIDE SEQUENCE [LARGE SCALE GENOMIC DNA]</scope>
    <source>
        <strain evidence="3">GY_H</strain>
    </source>
</reference>